<dbReference type="CDD" id="cd00088">
    <property type="entry name" value="HPT"/>
    <property type="match status" value="1"/>
</dbReference>
<evidence type="ECO:0000256" key="10">
    <source>
        <dbReference type="ARBA" id="ARBA00023012"/>
    </source>
</evidence>
<evidence type="ECO:0000256" key="1">
    <source>
        <dbReference type="ARBA" id="ARBA00000085"/>
    </source>
</evidence>
<dbReference type="Gene3D" id="3.30.70.1110">
    <property type="entry name" value="Histidine kinase CheA-like, P2 response regulator-binding domain"/>
    <property type="match status" value="1"/>
</dbReference>
<dbReference type="SMART" id="SM01231">
    <property type="entry name" value="H-kinase_dim"/>
    <property type="match status" value="1"/>
</dbReference>
<evidence type="ECO:0000313" key="16">
    <source>
        <dbReference type="Proteomes" id="UP001157114"/>
    </source>
</evidence>
<dbReference type="InterPro" id="IPR005467">
    <property type="entry name" value="His_kinase_dom"/>
</dbReference>
<proteinExistence type="predicted"/>
<evidence type="ECO:0000256" key="5">
    <source>
        <dbReference type="ARBA" id="ARBA00022553"/>
    </source>
</evidence>
<dbReference type="PROSITE" id="PS50109">
    <property type="entry name" value="HIS_KIN"/>
    <property type="match status" value="1"/>
</dbReference>
<dbReference type="PANTHER" id="PTHR43395:SF1">
    <property type="entry name" value="CHEMOTAXIS PROTEIN CHEA"/>
    <property type="match status" value="1"/>
</dbReference>
<keyword evidence="6" id="KW-0808">Transferase</keyword>
<keyword evidence="7" id="KW-0547">Nucleotide-binding</keyword>
<dbReference type="InterPro" id="IPR004105">
    <property type="entry name" value="CheA-like_dim"/>
</dbReference>
<feature type="domain" description="HPt" evidence="14">
    <location>
        <begin position="1"/>
        <end position="103"/>
    </location>
</feature>
<dbReference type="InterPro" id="IPR003594">
    <property type="entry name" value="HATPase_dom"/>
</dbReference>
<evidence type="ECO:0000256" key="11">
    <source>
        <dbReference type="PROSITE-ProRule" id="PRU00110"/>
    </source>
</evidence>
<feature type="modified residue" description="Phosphohistidine" evidence="11">
    <location>
        <position position="46"/>
    </location>
</feature>
<dbReference type="PRINTS" id="PR00344">
    <property type="entry name" value="BCTRLSENSOR"/>
</dbReference>
<dbReference type="Pfam" id="PF01584">
    <property type="entry name" value="CheW"/>
    <property type="match status" value="1"/>
</dbReference>
<dbReference type="Proteomes" id="UP001157114">
    <property type="component" value="Unassembled WGS sequence"/>
</dbReference>
<evidence type="ECO:0000256" key="3">
    <source>
        <dbReference type="ARBA" id="ARBA00021495"/>
    </source>
</evidence>
<feature type="domain" description="Histidine kinase" evidence="12">
    <location>
        <begin position="306"/>
        <end position="556"/>
    </location>
</feature>
<evidence type="ECO:0000256" key="8">
    <source>
        <dbReference type="ARBA" id="ARBA00022777"/>
    </source>
</evidence>
<organism evidence="15 16">
    <name type="scientific">Paenibacillus glycanilyticus</name>
    <dbReference type="NCBI Taxonomy" id="126569"/>
    <lineage>
        <taxon>Bacteria</taxon>
        <taxon>Bacillati</taxon>
        <taxon>Bacillota</taxon>
        <taxon>Bacilli</taxon>
        <taxon>Bacillales</taxon>
        <taxon>Paenibacillaceae</taxon>
        <taxon>Paenibacillus</taxon>
    </lineage>
</organism>
<dbReference type="InterPro" id="IPR008207">
    <property type="entry name" value="Sig_transdc_His_kin_Hpt_dom"/>
</dbReference>
<dbReference type="InterPro" id="IPR051315">
    <property type="entry name" value="Bact_Chemotaxis_CheA"/>
</dbReference>
<keyword evidence="5 11" id="KW-0597">Phosphoprotein</keyword>
<feature type="domain" description="CheW-like" evidence="13">
    <location>
        <begin position="558"/>
        <end position="689"/>
    </location>
</feature>
<evidence type="ECO:0000256" key="7">
    <source>
        <dbReference type="ARBA" id="ARBA00022741"/>
    </source>
</evidence>
<dbReference type="InterPro" id="IPR010808">
    <property type="entry name" value="CheA_P2-bd"/>
</dbReference>
<dbReference type="EMBL" id="BSSQ01000012">
    <property type="protein sequence ID" value="GLX68502.1"/>
    <property type="molecule type" value="Genomic_DNA"/>
</dbReference>
<dbReference type="InterPro" id="IPR037052">
    <property type="entry name" value="CheA-like_P2_sf"/>
</dbReference>
<dbReference type="SUPFAM" id="SSF47384">
    <property type="entry name" value="Homodimeric domain of signal transducing histidine kinase"/>
    <property type="match status" value="1"/>
</dbReference>
<dbReference type="InterPro" id="IPR035891">
    <property type="entry name" value="CheY-binding_CheA"/>
</dbReference>
<comment type="caution">
    <text evidence="15">The sequence shown here is derived from an EMBL/GenBank/DDBJ whole genome shotgun (WGS) entry which is preliminary data.</text>
</comment>
<evidence type="ECO:0000259" key="12">
    <source>
        <dbReference type="PROSITE" id="PS50109"/>
    </source>
</evidence>
<dbReference type="SMART" id="SM00260">
    <property type="entry name" value="CheW"/>
    <property type="match status" value="1"/>
</dbReference>
<dbReference type="Pfam" id="PF07194">
    <property type="entry name" value="P2"/>
    <property type="match status" value="1"/>
</dbReference>
<dbReference type="PROSITE" id="PS50894">
    <property type="entry name" value="HPT"/>
    <property type="match status" value="1"/>
</dbReference>
<dbReference type="RefSeq" id="WP_284239245.1">
    <property type="nucleotide sequence ID" value="NZ_BSSQ01000012.1"/>
</dbReference>
<dbReference type="InterPro" id="IPR002545">
    <property type="entry name" value="CheW-lke_dom"/>
</dbReference>
<dbReference type="SUPFAM" id="SSF55874">
    <property type="entry name" value="ATPase domain of HSP90 chaperone/DNA topoisomerase II/histidine kinase"/>
    <property type="match status" value="1"/>
</dbReference>
<evidence type="ECO:0000256" key="6">
    <source>
        <dbReference type="ARBA" id="ARBA00022679"/>
    </source>
</evidence>
<keyword evidence="9" id="KW-0067">ATP-binding</keyword>
<dbReference type="SUPFAM" id="SSF47226">
    <property type="entry name" value="Histidine-containing phosphotransfer domain, HPT domain"/>
    <property type="match status" value="1"/>
</dbReference>
<keyword evidence="4" id="KW-0145">Chemotaxis</keyword>
<dbReference type="EC" id="2.7.13.3" evidence="2"/>
<evidence type="ECO:0000259" key="14">
    <source>
        <dbReference type="PROSITE" id="PS50894"/>
    </source>
</evidence>
<dbReference type="SUPFAM" id="SSF50341">
    <property type="entry name" value="CheW-like"/>
    <property type="match status" value="1"/>
</dbReference>
<dbReference type="InterPro" id="IPR036641">
    <property type="entry name" value="HPT_dom_sf"/>
</dbReference>
<dbReference type="InterPro" id="IPR036097">
    <property type="entry name" value="HisK_dim/P_sf"/>
</dbReference>
<dbReference type="SMART" id="SM00073">
    <property type="entry name" value="HPT"/>
    <property type="match status" value="1"/>
</dbReference>
<keyword evidence="8" id="KW-0418">Kinase</keyword>
<dbReference type="Pfam" id="PF01627">
    <property type="entry name" value="Hpt"/>
    <property type="match status" value="1"/>
</dbReference>
<dbReference type="SMART" id="SM00387">
    <property type="entry name" value="HATPase_c"/>
    <property type="match status" value="1"/>
</dbReference>
<sequence length="689" mass="74975">MDMNAYLSMFIDESNDHLQALNENLLRLENEPEDLSIVQSIFRSAHTLKGMSATMGFEDLASLTHEMENVLDLVRNSKLKMDSFIFDTLFKGLDALESMVQDIVAGGTGKADVTAIVASLQSIVKGDYKTAGNEATTVSAGAAPGQTRLLDEFQTSVIQQSIDSGHNVYFIEVEVREDCVLKAARAYMVFDLLGKNGEIIKSEPSVTDLEQEKFDRSFSVFTISTMSQEELESQIAAISEIEKVSVVLLDLESLAMLNSAAAAAEAAPAASAVPAQPEIAAEAKAEAGKQVSAARSQAAATSAPPAVSRTIRVDIDRLDALMNLFSELLIDRVRLEQLSSEIRRNDLTETVEHMTRVSSDLQNIVLKLRMVPVDSVFNRFPRMIRDLAKTLDKKIDLVITGADTELDRTVIDEIGDPLVHLLRNSVDHGIETVEERLAAGKPETGTIHLRAYHSGNHVFIEVEEDGRGINREKVLQTAIKNGVVTEDQAKQLTNEEIHMLIFAAGFSTADKISDISGRGVGLDVVKSKITSLGGNVTVDSALGRGTKFAVQLPLTLSIISAMLIKLGSEKYAIPLSSIVETGIIQKEQILHVHGNRMIHFRNAVIPLVSLSKVLDSPDFNEQMESETEIVVIRKGDKWAAVTVDEFIGQSEIVLKSLGKYLTNIEAISGATILGDGQVALIIDPNALIK</sequence>
<dbReference type="SUPFAM" id="SSF55052">
    <property type="entry name" value="CheY-binding domain of CheA"/>
    <property type="match status" value="1"/>
</dbReference>
<name>A0ABQ6GD00_9BACL</name>
<comment type="catalytic activity">
    <reaction evidence="1">
        <text>ATP + protein L-histidine = ADP + protein N-phospho-L-histidine.</text>
        <dbReference type="EC" id="2.7.13.3"/>
    </reaction>
</comment>
<dbReference type="InterPro" id="IPR036061">
    <property type="entry name" value="CheW-like_dom_sf"/>
</dbReference>
<dbReference type="PANTHER" id="PTHR43395">
    <property type="entry name" value="SENSOR HISTIDINE KINASE CHEA"/>
    <property type="match status" value="1"/>
</dbReference>
<dbReference type="Gene3D" id="1.20.120.160">
    <property type="entry name" value="HPT domain"/>
    <property type="match status" value="1"/>
</dbReference>
<dbReference type="Pfam" id="PF02895">
    <property type="entry name" value="H-kinase_dim"/>
    <property type="match status" value="1"/>
</dbReference>
<evidence type="ECO:0000259" key="13">
    <source>
        <dbReference type="PROSITE" id="PS50851"/>
    </source>
</evidence>
<reference evidence="15 16" key="1">
    <citation type="submission" date="2023-03" db="EMBL/GenBank/DDBJ databases">
        <title>Draft genome sequence of the bacteria which degrade cell wall of Tricholomamatutake.</title>
        <authorList>
            <person name="Konishi Y."/>
            <person name="Fukuta Y."/>
            <person name="Shirasaka N."/>
        </authorList>
    </citation>
    <scope>NUCLEOTIDE SEQUENCE [LARGE SCALE GENOMIC DNA]</scope>
    <source>
        <strain evidence="16">mu1</strain>
    </source>
</reference>
<evidence type="ECO:0000256" key="2">
    <source>
        <dbReference type="ARBA" id="ARBA00012438"/>
    </source>
</evidence>
<dbReference type="InterPro" id="IPR037006">
    <property type="entry name" value="CheA-like_homodim_sf"/>
</dbReference>
<dbReference type="CDD" id="cd00731">
    <property type="entry name" value="CheA_reg"/>
    <property type="match status" value="1"/>
</dbReference>
<dbReference type="Pfam" id="PF02518">
    <property type="entry name" value="HATPase_c"/>
    <property type="match status" value="1"/>
</dbReference>
<dbReference type="Gene3D" id="2.30.30.40">
    <property type="entry name" value="SH3 Domains"/>
    <property type="match status" value="1"/>
</dbReference>
<keyword evidence="16" id="KW-1185">Reference proteome</keyword>
<dbReference type="PROSITE" id="PS50851">
    <property type="entry name" value="CHEW"/>
    <property type="match status" value="1"/>
</dbReference>
<gene>
    <name evidence="15" type="primary">cheA</name>
    <name evidence="15" type="ORF">MU1_28470</name>
</gene>
<dbReference type="Gene3D" id="1.10.287.560">
    <property type="entry name" value="Histidine kinase CheA-like, homodimeric domain"/>
    <property type="match status" value="1"/>
</dbReference>
<dbReference type="InterPro" id="IPR036890">
    <property type="entry name" value="HATPase_C_sf"/>
</dbReference>
<evidence type="ECO:0000313" key="15">
    <source>
        <dbReference type="EMBL" id="GLX68502.1"/>
    </source>
</evidence>
<dbReference type="Gene3D" id="3.30.565.10">
    <property type="entry name" value="Histidine kinase-like ATPase, C-terminal domain"/>
    <property type="match status" value="1"/>
</dbReference>
<evidence type="ECO:0000256" key="4">
    <source>
        <dbReference type="ARBA" id="ARBA00022500"/>
    </source>
</evidence>
<accession>A0ABQ6GD00</accession>
<protein>
    <recommendedName>
        <fullName evidence="3">Chemotaxis protein CheA</fullName>
        <ecNumber evidence="2">2.7.13.3</ecNumber>
    </recommendedName>
</protein>
<evidence type="ECO:0000256" key="9">
    <source>
        <dbReference type="ARBA" id="ARBA00022840"/>
    </source>
</evidence>
<keyword evidence="10" id="KW-0902">Two-component regulatory system</keyword>
<dbReference type="InterPro" id="IPR004358">
    <property type="entry name" value="Sig_transdc_His_kin-like_C"/>
</dbReference>
<dbReference type="CDD" id="cd16916">
    <property type="entry name" value="HATPase_CheA-like"/>
    <property type="match status" value="1"/>
</dbReference>